<feature type="domain" description="Rhodanese" evidence="1">
    <location>
        <begin position="194"/>
        <end position="293"/>
    </location>
</feature>
<dbReference type="InterPro" id="IPR036873">
    <property type="entry name" value="Rhodanese-like_dom_sf"/>
</dbReference>
<sequence length="330" mass="35513">MPSITNVGGSVTSALALTLLAWGFRLFRAAALRSDAAKKAHAKHASRKMSRFAAHLSPASLRLLVESDPFPHTIVDIRPTGAKDPLPDCLKESTAIPVRELEAALTPRKGNWQEAVGSEPPSPESTLVFVGDSQQDVKEAAVIAAACGYQKCLLFGGDFSDFDMDASLAPKKMLSRDATAALLGLVGPAGVCVDACVLDLRRHDERALYGCIPGTKHLPVDQIPAAMEMEDEAWKKVYGFPKPGVGDVVVMQCRTNRRAAWAAQVCADHGYKSCFVYKSGAYGWRLDPSVKAYASYEMGECPPEPEPFGLEVPDPAATAKELIELGLMRL</sequence>
<dbReference type="PANTHER" id="PTHR44086:SF10">
    <property type="entry name" value="THIOSULFATE SULFURTRANSFERASE_RHODANESE-LIKE DOMAIN-CONTAINING PROTEIN 3"/>
    <property type="match status" value="1"/>
</dbReference>
<dbReference type="GO" id="GO:0005739">
    <property type="term" value="C:mitochondrion"/>
    <property type="evidence" value="ECO:0007669"/>
    <property type="project" value="TreeGrafter"/>
</dbReference>
<dbReference type="Pfam" id="PF00581">
    <property type="entry name" value="Rhodanese"/>
    <property type="match status" value="1"/>
</dbReference>
<accession>A0A7S1X2T5</accession>
<dbReference type="InterPro" id="IPR001763">
    <property type="entry name" value="Rhodanese-like_dom"/>
</dbReference>
<protein>
    <recommendedName>
        <fullName evidence="1">Rhodanese domain-containing protein</fullName>
    </recommendedName>
</protein>
<dbReference type="AlphaFoldDB" id="A0A7S1X2T5"/>
<dbReference type="PROSITE" id="PS50206">
    <property type="entry name" value="RHODANESE_3"/>
    <property type="match status" value="1"/>
</dbReference>
<dbReference type="SUPFAM" id="SSF52821">
    <property type="entry name" value="Rhodanese/Cell cycle control phosphatase"/>
    <property type="match status" value="1"/>
</dbReference>
<reference evidence="2" key="1">
    <citation type="submission" date="2021-01" db="EMBL/GenBank/DDBJ databases">
        <authorList>
            <person name="Corre E."/>
            <person name="Pelletier E."/>
            <person name="Niang G."/>
            <person name="Scheremetjew M."/>
            <person name="Finn R."/>
            <person name="Kale V."/>
            <person name="Holt S."/>
            <person name="Cochrane G."/>
            <person name="Meng A."/>
            <person name="Brown T."/>
            <person name="Cohen L."/>
        </authorList>
    </citation>
    <scope>NUCLEOTIDE SEQUENCE</scope>
    <source>
        <strain evidence="2">PLY429</strain>
    </source>
</reference>
<organism evidence="2">
    <name type="scientific">Tetraselmis chuii</name>
    <dbReference type="NCBI Taxonomy" id="63592"/>
    <lineage>
        <taxon>Eukaryota</taxon>
        <taxon>Viridiplantae</taxon>
        <taxon>Chlorophyta</taxon>
        <taxon>core chlorophytes</taxon>
        <taxon>Chlorodendrophyceae</taxon>
        <taxon>Chlorodendrales</taxon>
        <taxon>Chlorodendraceae</taxon>
        <taxon>Tetraselmis</taxon>
    </lineage>
</organism>
<proteinExistence type="predicted"/>
<dbReference type="PANTHER" id="PTHR44086">
    <property type="entry name" value="THIOSULFATE SULFURTRANSFERASE RDL2, MITOCHONDRIAL-RELATED"/>
    <property type="match status" value="1"/>
</dbReference>
<gene>
    <name evidence="2" type="ORF">TCHU04912_LOCUS7462</name>
</gene>
<evidence type="ECO:0000259" key="1">
    <source>
        <dbReference type="PROSITE" id="PS50206"/>
    </source>
</evidence>
<evidence type="ECO:0000313" key="2">
    <source>
        <dbReference type="EMBL" id="CAD9205226.1"/>
    </source>
</evidence>
<dbReference type="GO" id="GO:0004792">
    <property type="term" value="F:thiosulfate-cyanide sulfurtransferase activity"/>
    <property type="evidence" value="ECO:0007669"/>
    <property type="project" value="TreeGrafter"/>
</dbReference>
<dbReference type="Gene3D" id="3.40.250.10">
    <property type="entry name" value="Rhodanese-like domain"/>
    <property type="match status" value="1"/>
</dbReference>
<name>A0A7S1X2T5_9CHLO</name>
<dbReference type="EMBL" id="HBGG01014664">
    <property type="protein sequence ID" value="CAD9205226.1"/>
    <property type="molecule type" value="Transcribed_RNA"/>
</dbReference>